<feature type="site" description="Important for catalytic activity" evidence="7">
    <location>
        <position position="358"/>
    </location>
</feature>
<proteinExistence type="inferred from homology"/>
<dbReference type="GO" id="GO:0071555">
    <property type="term" value="P:cell wall organization"/>
    <property type="evidence" value="ECO:0007669"/>
    <property type="project" value="UniProtKB-KW"/>
</dbReference>
<comment type="subcellular location">
    <subcellularLocation>
        <location evidence="7">Cell membrane</location>
        <topology evidence="7">Single-pass membrane protein</topology>
    </subcellularLocation>
</comment>
<evidence type="ECO:0000256" key="8">
    <source>
        <dbReference type="SAM" id="MobiDB-lite"/>
    </source>
</evidence>
<evidence type="ECO:0000313" key="9">
    <source>
        <dbReference type="EMBL" id="MWB98404.1"/>
    </source>
</evidence>
<comment type="caution">
    <text evidence="9">The sequence shown here is derived from an EMBL/GenBank/DDBJ whole genome shotgun (WGS) entry which is preliminary data.</text>
</comment>
<feature type="compositionally biased region" description="Basic and acidic residues" evidence="8">
    <location>
        <begin position="105"/>
        <end position="120"/>
    </location>
</feature>
<evidence type="ECO:0000256" key="3">
    <source>
        <dbReference type="ARBA" id="ARBA00022989"/>
    </source>
</evidence>
<reference evidence="9 10" key="1">
    <citation type="submission" date="2019-12" db="EMBL/GenBank/DDBJ databases">
        <authorList>
            <person name="Kim Y.S."/>
        </authorList>
    </citation>
    <scope>NUCLEOTIDE SEQUENCE [LARGE SCALE GENOMIC DNA]</scope>
    <source>
        <strain evidence="9 10">MMS17-SY077</strain>
    </source>
</reference>
<dbReference type="GO" id="GO:0005886">
    <property type="term" value="C:plasma membrane"/>
    <property type="evidence" value="ECO:0007669"/>
    <property type="project" value="UniProtKB-SubCell"/>
</dbReference>
<comment type="similarity">
    <text evidence="7">Belongs to the transglycosylase MltG family.</text>
</comment>
<evidence type="ECO:0000256" key="1">
    <source>
        <dbReference type="ARBA" id="ARBA00022475"/>
    </source>
</evidence>
<gene>
    <name evidence="7 9" type="primary">mltG</name>
    <name evidence="9" type="ORF">GB864_07560</name>
</gene>
<dbReference type="Pfam" id="PF02618">
    <property type="entry name" value="YceG"/>
    <property type="match status" value="1"/>
</dbReference>
<dbReference type="AlphaFoldDB" id="A0A6I4P4W2"/>
<evidence type="ECO:0000313" key="10">
    <source>
        <dbReference type="Proteomes" id="UP000438182"/>
    </source>
</evidence>
<dbReference type="HAMAP" id="MF_02065">
    <property type="entry name" value="MltG"/>
    <property type="match status" value="1"/>
</dbReference>
<dbReference type="GO" id="GO:0008932">
    <property type="term" value="F:lytic endotransglycosylase activity"/>
    <property type="evidence" value="ECO:0007669"/>
    <property type="project" value="UniProtKB-UniRule"/>
</dbReference>
<keyword evidence="5 7" id="KW-0456">Lyase</keyword>
<organism evidence="9 10">
    <name type="scientific">Agromyces seonyuensis</name>
    <dbReference type="NCBI Taxonomy" id="2662446"/>
    <lineage>
        <taxon>Bacteria</taxon>
        <taxon>Bacillati</taxon>
        <taxon>Actinomycetota</taxon>
        <taxon>Actinomycetes</taxon>
        <taxon>Micrococcales</taxon>
        <taxon>Microbacteriaceae</taxon>
        <taxon>Agromyces</taxon>
    </lineage>
</organism>
<dbReference type="Gene3D" id="3.30.160.60">
    <property type="entry name" value="Classic Zinc Finger"/>
    <property type="match status" value="1"/>
</dbReference>
<keyword evidence="6 7" id="KW-0961">Cell wall biogenesis/degradation</keyword>
<feature type="region of interest" description="Disordered" evidence="8">
    <location>
        <begin position="1"/>
        <end position="120"/>
    </location>
</feature>
<evidence type="ECO:0000256" key="4">
    <source>
        <dbReference type="ARBA" id="ARBA00023136"/>
    </source>
</evidence>
<keyword evidence="1 7" id="KW-1003">Cell membrane</keyword>
<evidence type="ECO:0000256" key="5">
    <source>
        <dbReference type="ARBA" id="ARBA00023239"/>
    </source>
</evidence>
<keyword evidence="10" id="KW-1185">Reference proteome</keyword>
<comment type="function">
    <text evidence="7">Functions as a peptidoglycan terminase that cleaves nascent peptidoglycan strands endolytically to terminate their elongation.</text>
</comment>
<dbReference type="Gene3D" id="3.30.1490.480">
    <property type="entry name" value="Endolytic murein transglycosylase"/>
    <property type="match status" value="1"/>
</dbReference>
<evidence type="ECO:0000256" key="7">
    <source>
        <dbReference type="HAMAP-Rule" id="MF_02065"/>
    </source>
</evidence>
<keyword evidence="4 7" id="KW-0472">Membrane</keyword>
<feature type="transmembrane region" description="Helical" evidence="7">
    <location>
        <begin position="142"/>
        <end position="162"/>
    </location>
</feature>
<protein>
    <recommendedName>
        <fullName evidence="7">Endolytic murein transglycosylase</fullName>
        <ecNumber evidence="7">4.2.2.29</ecNumber>
    </recommendedName>
    <alternativeName>
        <fullName evidence="7">Peptidoglycan lytic transglycosylase</fullName>
    </alternativeName>
    <alternativeName>
        <fullName evidence="7">Peptidoglycan polymerization terminase</fullName>
    </alternativeName>
</protein>
<sequence>MSAAEAQIAEVWRQRSQATAAARGDAPRASATGPSALPTRPVVARTALDDDVDAGVDEWALARSGAPRRDERDERDEPLARETDDAVTGFEALLSAGDAPPRGGRSAEARPARDRDREREAYDAVYGDGYGAPPKKSRRGPVGCLVALLVILALGVVGYFMLKGPVEDFMAQFEPAADYTGAGTGEVDFTIESGDDGGTIATNLYEQGVTASYDAFYDLVAQENPTFYPGVFRLANEMSARSALDALLDDANRMENTFVVTEGMWARDALALAAEGTGIPIEELQAAAADPAALGLPAEATNVEGFLFPATYSFGPDATAAEVVGAMVDRSMQAYDAAGVAPADRWRTAIIASMLEREAGLRDDYYKVSRVIQNRLDPAQFPSGLLQFDSTVHYGLGDDTVITTTDAQRNDPANVYNTYVHPGLPPGPIGNPGDLAIDAALHPADGTWIYFVTVNLDTGETVFSTTLAEHEAAVEQYQAWLRANPGYGE</sequence>
<feature type="compositionally biased region" description="Basic and acidic residues" evidence="8">
    <location>
        <begin position="67"/>
        <end position="84"/>
    </location>
</feature>
<keyword evidence="2 7" id="KW-0812">Transmembrane</keyword>
<name>A0A6I4P4W2_9MICO</name>
<feature type="compositionally biased region" description="Low complexity" evidence="8">
    <location>
        <begin position="18"/>
        <end position="32"/>
    </location>
</feature>
<comment type="catalytic activity">
    <reaction evidence="7">
        <text>a peptidoglycan chain = a peptidoglycan chain with N-acetyl-1,6-anhydromuramyl-[peptide] at the reducing end + a peptidoglycan chain with N-acetylglucosamine at the non-reducing end.</text>
        <dbReference type="EC" id="4.2.2.29"/>
    </reaction>
</comment>
<evidence type="ECO:0000256" key="6">
    <source>
        <dbReference type="ARBA" id="ARBA00023316"/>
    </source>
</evidence>
<dbReference type="EC" id="4.2.2.29" evidence="7"/>
<keyword evidence="3 7" id="KW-1133">Transmembrane helix</keyword>
<dbReference type="EMBL" id="WSTA01000025">
    <property type="protein sequence ID" value="MWB98404.1"/>
    <property type="molecule type" value="Genomic_DNA"/>
</dbReference>
<dbReference type="PANTHER" id="PTHR30518">
    <property type="entry name" value="ENDOLYTIC MUREIN TRANSGLYCOSYLASE"/>
    <property type="match status" value="1"/>
</dbReference>
<accession>A0A6I4P4W2</accession>
<dbReference type="PANTHER" id="PTHR30518:SF2">
    <property type="entry name" value="ENDOLYTIC MUREIN TRANSGLYCOSYLASE"/>
    <property type="match status" value="1"/>
</dbReference>
<dbReference type="Proteomes" id="UP000438182">
    <property type="component" value="Unassembled WGS sequence"/>
</dbReference>
<dbReference type="GO" id="GO:0009252">
    <property type="term" value="P:peptidoglycan biosynthetic process"/>
    <property type="evidence" value="ECO:0007669"/>
    <property type="project" value="UniProtKB-UniRule"/>
</dbReference>
<dbReference type="InterPro" id="IPR003770">
    <property type="entry name" value="MLTG-like"/>
</dbReference>
<evidence type="ECO:0000256" key="2">
    <source>
        <dbReference type="ARBA" id="ARBA00022692"/>
    </source>
</evidence>
<dbReference type="NCBIfam" id="TIGR00247">
    <property type="entry name" value="endolytic transglycosylase MltG"/>
    <property type="match status" value="1"/>
</dbReference>